<keyword evidence="1" id="KW-0812">Transmembrane</keyword>
<accession>A0A8S5M6L0</accession>
<name>A0A8S5M6L0_9CAUD</name>
<proteinExistence type="predicted"/>
<feature type="transmembrane region" description="Helical" evidence="1">
    <location>
        <begin position="50"/>
        <end position="74"/>
    </location>
</feature>
<evidence type="ECO:0000313" key="2">
    <source>
        <dbReference type="EMBL" id="DAD77784.1"/>
    </source>
</evidence>
<keyword evidence="1" id="KW-0472">Membrane</keyword>
<evidence type="ECO:0000256" key="1">
    <source>
        <dbReference type="SAM" id="Phobius"/>
    </source>
</evidence>
<dbReference type="EMBL" id="BK014833">
    <property type="protein sequence ID" value="DAD77784.1"/>
    <property type="molecule type" value="Genomic_DNA"/>
</dbReference>
<reference evidence="2" key="1">
    <citation type="journal article" date="2021" name="Proc. Natl. Acad. Sci. U.S.A.">
        <title>A Catalog of Tens of Thousands of Viruses from Human Metagenomes Reveals Hidden Associations with Chronic Diseases.</title>
        <authorList>
            <person name="Tisza M.J."/>
            <person name="Buck C.B."/>
        </authorList>
    </citation>
    <scope>NUCLEOTIDE SEQUENCE</scope>
    <source>
        <strain evidence="2">CtCL221</strain>
    </source>
</reference>
<sequence>MYLLLLVQLLYLYLTFQLFCFQCVYNQVLLHHLLVQYSHKTVVFFYSYNRILLIYLLILFLLHFRFLLLFIAIFL</sequence>
<keyword evidence="1" id="KW-1133">Transmembrane helix</keyword>
<organism evidence="2">
    <name type="scientific">Myoviridae sp. ctCL221</name>
    <dbReference type="NCBI Taxonomy" id="2826630"/>
    <lineage>
        <taxon>Viruses</taxon>
        <taxon>Duplodnaviria</taxon>
        <taxon>Heunggongvirae</taxon>
        <taxon>Uroviricota</taxon>
        <taxon>Caudoviricetes</taxon>
    </lineage>
</organism>
<protein>
    <submittedName>
        <fullName evidence="2">Uncharacterized protein</fullName>
    </submittedName>
</protein>